<evidence type="ECO:0000256" key="2">
    <source>
        <dbReference type="ARBA" id="ARBA00011084"/>
    </source>
</evidence>
<evidence type="ECO:0000256" key="3">
    <source>
        <dbReference type="ARBA" id="ARBA00021539"/>
    </source>
</evidence>
<dbReference type="NCBIfam" id="TIGR02532">
    <property type="entry name" value="IV_pilin_GFxxxE"/>
    <property type="match status" value="1"/>
</dbReference>
<gene>
    <name evidence="11" type="ORF">SAMN04488070_1172</name>
</gene>
<feature type="compositionally biased region" description="Polar residues" evidence="10">
    <location>
        <begin position="153"/>
        <end position="166"/>
    </location>
</feature>
<dbReference type="GO" id="GO:0005886">
    <property type="term" value="C:plasma membrane"/>
    <property type="evidence" value="ECO:0007669"/>
    <property type="project" value="UniProtKB-SubCell"/>
</dbReference>
<dbReference type="Gene3D" id="3.10.610.10">
    <property type="entry name" value="GSPII I/J protein-like"/>
    <property type="match status" value="1"/>
</dbReference>
<proteinExistence type="inferred from homology"/>
<evidence type="ECO:0000256" key="4">
    <source>
        <dbReference type="ARBA" id="ARBA00022475"/>
    </source>
</evidence>
<feature type="region of interest" description="Disordered" evidence="10">
    <location>
        <begin position="147"/>
        <end position="171"/>
    </location>
</feature>
<evidence type="ECO:0000256" key="8">
    <source>
        <dbReference type="ARBA" id="ARBA00022989"/>
    </source>
</evidence>
<keyword evidence="12" id="KW-1185">Reference proteome</keyword>
<dbReference type="GO" id="GO:0015627">
    <property type="term" value="C:type II protein secretion system complex"/>
    <property type="evidence" value="ECO:0007669"/>
    <property type="project" value="InterPro"/>
</dbReference>
<comment type="subcellular location">
    <subcellularLocation>
        <location evidence="1">Cell inner membrane</location>
        <topology evidence="1">Single-pass membrane protein</topology>
    </subcellularLocation>
</comment>
<dbReference type="AlphaFoldDB" id="A0A1I6GT64"/>
<evidence type="ECO:0000256" key="9">
    <source>
        <dbReference type="ARBA" id="ARBA00023136"/>
    </source>
</evidence>
<keyword evidence="9" id="KW-0472">Membrane</keyword>
<dbReference type="PROSITE" id="PS00409">
    <property type="entry name" value="PROKAR_NTER_METHYL"/>
    <property type="match status" value="1"/>
</dbReference>
<dbReference type="InterPro" id="IPR051621">
    <property type="entry name" value="T2SS_protein_J"/>
</dbReference>
<keyword evidence="8" id="KW-1133">Transmembrane helix</keyword>
<dbReference type="Gene3D" id="2.10.70.20">
    <property type="entry name" value="gspk-gspi-gspj complex like domains"/>
    <property type="match status" value="1"/>
</dbReference>
<dbReference type="PANTHER" id="PTHR39583">
    <property type="entry name" value="TYPE II SECRETION SYSTEM PROTEIN J-RELATED"/>
    <property type="match status" value="1"/>
</dbReference>
<evidence type="ECO:0000256" key="6">
    <source>
        <dbReference type="ARBA" id="ARBA00022519"/>
    </source>
</evidence>
<dbReference type="NCBIfam" id="TIGR01711">
    <property type="entry name" value="gspJ"/>
    <property type="match status" value="1"/>
</dbReference>
<evidence type="ECO:0000256" key="5">
    <source>
        <dbReference type="ARBA" id="ARBA00022481"/>
    </source>
</evidence>
<sequence length="206" mass="22944">MMQRRRGFTLVEVLVTVVIMAVIGLASAAVINAIMRTSEQSEKAIERLEKLQYSMLILEQDIRQMVARDNPTGRYIFIDDGRLGFVRSGWFNPLGLFPRSELQPVAYVIREGNLVREHFNFVDVTESSEPKSRVVLEGVTAFTAKPLRRGAVQGQTPTSQRNNSGDNADIEGLPPALEITIETEAWGTITRVFLINDGGLNEQPSP</sequence>
<dbReference type="InterPro" id="IPR012902">
    <property type="entry name" value="N_methyl_site"/>
</dbReference>
<dbReference type="RefSeq" id="WP_092856242.1">
    <property type="nucleotide sequence ID" value="NZ_FOYU01000001.1"/>
</dbReference>
<keyword evidence="5" id="KW-0488">Methylation</keyword>
<dbReference type="GO" id="GO:0015628">
    <property type="term" value="P:protein secretion by the type II secretion system"/>
    <property type="evidence" value="ECO:0007669"/>
    <property type="project" value="InterPro"/>
</dbReference>
<dbReference type="PANTHER" id="PTHR39583:SF2">
    <property type="entry name" value="TYPE II SECRETION SYSTEM PROTEIN J"/>
    <property type="match status" value="1"/>
</dbReference>
<evidence type="ECO:0000256" key="1">
    <source>
        <dbReference type="ARBA" id="ARBA00004377"/>
    </source>
</evidence>
<protein>
    <recommendedName>
        <fullName evidence="3">Type II secretion system protein J</fullName>
    </recommendedName>
</protein>
<comment type="similarity">
    <text evidence="2">Belongs to the GSP J family.</text>
</comment>
<name>A0A1I6GT64_9GAMM</name>
<dbReference type="SUPFAM" id="SSF54523">
    <property type="entry name" value="Pili subunits"/>
    <property type="match status" value="1"/>
</dbReference>
<dbReference type="EMBL" id="FOYU01000001">
    <property type="protein sequence ID" value="SFR45271.1"/>
    <property type="molecule type" value="Genomic_DNA"/>
</dbReference>
<organism evidence="11 12">
    <name type="scientific">Pseudidiomarina maritima</name>
    <dbReference type="NCBI Taxonomy" id="519453"/>
    <lineage>
        <taxon>Bacteria</taxon>
        <taxon>Pseudomonadati</taxon>
        <taxon>Pseudomonadota</taxon>
        <taxon>Gammaproteobacteria</taxon>
        <taxon>Alteromonadales</taxon>
        <taxon>Idiomarinaceae</taxon>
        <taxon>Pseudidiomarina</taxon>
    </lineage>
</organism>
<dbReference type="InterPro" id="IPR010055">
    <property type="entry name" value="T2SS_protein-GspJ"/>
</dbReference>
<accession>A0A1I6GT64</accession>
<keyword evidence="7" id="KW-0812">Transmembrane</keyword>
<dbReference type="Pfam" id="PF11612">
    <property type="entry name" value="T2SSJ"/>
    <property type="match status" value="1"/>
</dbReference>
<evidence type="ECO:0000256" key="7">
    <source>
        <dbReference type="ARBA" id="ARBA00022692"/>
    </source>
</evidence>
<keyword evidence="4" id="KW-1003">Cell membrane</keyword>
<evidence type="ECO:0000256" key="10">
    <source>
        <dbReference type="SAM" id="MobiDB-lite"/>
    </source>
</evidence>
<evidence type="ECO:0000313" key="11">
    <source>
        <dbReference type="EMBL" id="SFR45271.1"/>
    </source>
</evidence>
<reference evidence="12" key="1">
    <citation type="submission" date="2016-10" db="EMBL/GenBank/DDBJ databases">
        <authorList>
            <person name="Varghese N."/>
            <person name="Submissions S."/>
        </authorList>
    </citation>
    <scope>NUCLEOTIDE SEQUENCE [LARGE SCALE GENOMIC DNA]</scope>
    <source>
        <strain evidence="12">CGMCC 1.7285</strain>
    </source>
</reference>
<evidence type="ECO:0000313" key="12">
    <source>
        <dbReference type="Proteomes" id="UP000199424"/>
    </source>
</evidence>
<dbReference type="Pfam" id="PF07963">
    <property type="entry name" value="N_methyl"/>
    <property type="match status" value="1"/>
</dbReference>
<dbReference type="InterPro" id="IPR045584">
    <property type="entry name" value="Pilin-like"/>
</dbReference>
<keyword evidence="6" id="KW-0997">Cell inner membrane</keyword>
<dbReference type="Proteomes" id="UP000199424">
    <property type="component" value="Unassembled WGS sequence"/>
</dbReference>